<dbReference type="InterPro" id="IPR058245">
    <property type="entry name" value="NreC/VraR/RcsB-like_REC"/>
</dbReference>
<dbReference type="EMBL" id="LT629742">
    <property type="protein sequence ID" value="SDS94634.1"/>
    <property type="molecule type" value="Genomic_DNA"/>
</dbReference>
<protein>
    <submittedName>
        <fullName evidence="8">DNA-binding response regulator, NarL/FixJ family, contains REC and HTH domains</fullName>
    </submittedName>
</protein>
<dbReference type="InterPro" id="IPR000792">
    <property type="entry name" value="Tscrpt_reg_LuxR_C"/>
</dbReference>
<dbReference type="Gene3D" id="3.40.50.2300">
    <property type="match status" value="1"/>
</dbReference>
<dbReference type="RefSeq" id="WP_083364331.1">
    <property type="nucleotide sequence ID" value="NZ_LT629742.1"/>
</dbReference>
<feature type="domain" description="Response regulatory" evidence="7">
    <location>
        <begin position="2"/>
        <end position="122"/>
    </location>
</feature>
<accession>A0A1H1WC33</accession>
<keyword evidence="3 8" id="KW-0238">DNA-binding</keyword>
<dbReference type="OrthoDB" id="9808843at2"/>
<dbReference type="GO" id="GO:0003677">
    <property type="term" value="F:DNA binding"/>
    <property type="evidence" value="ECO:0007669"/>
    <property type="project" value="UniProtKB-KW"/>
</dbReference>
<dbReference type="CDD" id="cd17535">
    <property type="entry name" value="REC_NarL-like"/>
    <property type="match status" value="1"/>
</dbReference>
<dbReference type="SMART" id="SM00421">
    <property type="entry name" value="HTH_LUXR"/>
    <property type="match status" value="1"/>
</dbReference>
<dbReference type="PROSITE" id="PS50043">
    <property type="entry name" value="HTH_LUXR_2"/>
    <property type="match status" value="1"/>
</dbReference>
<proteinExistence type="predicted"/>
<evidence type="ECO:0000256" key="1">
    <source>
        <dbReference type="ARBA" id="ARBA00022553"/>
    </source>
</evidence>
<dbReference type="InterPro" id="IPR016032">
    <property type="entry name" value="Sig_transdc_resp-reg_C-effctor"/>
</dbReference>
<feature type="modified residue" description="4-aspartylphosphate" evidence="5">
    <location>
        <position position="52"/>
    </location>
</feature>
<dbReference type="InterPro" id="IPR011006">
    <property type="entry name" value="CheY-like_superfamily"/>
</dbReference>
<evidence type="ECO:0000256" key="4">
    <source>
        <dbReference type="ARBA" id="ARBA00023163"/>
    </source>
</evidence>
<evidence type="ECO:0000256" key="2">
    <source>
        <dbReference type="ARBA" id="ARBA00023015"/>
    </source>
</evidence>
<feature type="domain" description="HTH luxR-type" evidence="6">
    <location>
        <begin position="145"/>
        <end position="210"/>
    </location>
</feature>
<dbReference type="AlphaFoldDB" id="A0A1H1WC33"/>
<dbReference type="PROSITE" id="PS50110">
    <property type="entry name" value="RESPONSE_REGULATORY"/>
    <property type="match status" value="1"/>
</dbReference>
<dbReference type="SUPFAM" id="SSF46894">
    <property type="entry name" value="C-terminal effector domain of the bipartite response regulators"/>
    <property type="match status" value="1"/>
</dbReference>
<dbReference type="GO" id="GO:0006355">
    <property type="term" value="P:regulation of DNA-templated transcription"/>
    <property type="evidence" value="ECO:0007669"/>
    <property type="project" value="InterPro"/>
</dbReference>
<evidence type="ECO:0000313" key="9">
    <source>
        <dbReference type="Proteomes" id="UP000181956"/>
    </source>
</evidence>
<keyword evidence="2" id="KW-0805">Transcription regulation</keyword>
<gene>
    <name evidence="8" type="ORF">SAMN04489834_2493</name>
</gene>
<evidence type="ECO:0000256" key="3">
    <source>
        <dbReference type="ARBA" id="ARBA00023125"/>
    </source>
</evidence>
<sequence>MRVVIGEDEALLRRGLELVLGDGGFEVVATAADAVELERAVTEHRPQLVITDIRMPPSFTDEGLVAAARIRARFPGTAVMVLSQHVQRRYAVELLSDRAGGVGYLLKQRIADVRTFVGDLREVAAGGTAIDPDIVAVMLARARLADSAVGALTARQQEVLALMAEGRSNASIAARLFLTEKAVVQHTSRIYDALALPVDSDAHRRVLAVLQYLNAD</sequence>
<dbReference type="GO" id="GO:0000160">
    <property type="term" value="P:phosphorelay signal transduction system"/>
    <property type="evidence" value="ECO:0007669"/>
    <property type="project" value="InterPro"/>
</dbReference>
<evidence type="ECO:0000256" key="5">
    <source>
        <dbReference type="PROSITE-ProRule" id="PRU00169"/>
    </source>
</evidence>
<dbReference type="Proteomes" id="UP000181956">
    <property type="component" value="Chromosome I"/>
</dbReference>
<reference evidence="9" key="1">
    <citation type="submission" date="2016-10" db="EMBL/GenBank/DDBJ databases">
        <authorList>
            <person name="Varghese N."/>
            <person name="Submissions S."/>
        </authorList>
    </citation>
    <scope>NUCLEOTIDE SEQUENCE [LARGE SCALE GENOMIC DNA]</scope>
    <source>
        <strain evidence="9">DSM 21772</strain>
    </source>
</reference>
<evidence type="ECO:0000259" key="6">
    <source>
        <dbReference type="PROSITE" id="PS50043"/>
    </source>
</evidence>
<dbReference type="SMART" id="SM00448">
    <property type="entry name" value="REC"/>
    <property type="match status" value="1"/>
</dbReference>
<dbReference type="PANTHER" id="PTHR43214:SF24">
    <property type="entry name" value="TRANSCRIPTIONAL REGULATORY PROTEIN NARL-RELATED"/>
    <property type="match status" value="1"/>
</dbReference>
<evidence type="ECO:0000259" key="7">
    <source>
        <dbReference type="PROSITE" id="PS50110"/>
    </source>
</evidence>
<dbReference type="Pfam" id="PF00072">
    <property type="entry name" value="Response_reg"/>
    <property type="match status" value="1"/>
</dbReference>
<keyword evidence="9" id="KW-1185">Reference proteome</keyword>
<dbReference type="PRINTS" id="PR00038">
    <property type="entry name" value="HTHLUXR"/>
</dbReference>
<dbReference type="InterPro" id="IPR039420">
    <property type="entry name" value="WalR-like"/>
</dbReference>
<keyword evidence="4" id="KW-0804">Transcription</keyword>
<evidence type="ECO:0000313" key="8">
    <source>
        <dbReference type="EMBL" id="SDS94634.1"/>
    </source>
</evidence>
<dbReference type="Pfam" id="PF00196">
    <property type="entry name" value="GerE"/>
    <property type="match status" value="1"/>
</dbReference>
<dbReference type="SUPFAM" id="SSF52172">
    <property type="entry name" value="CheY-like"/>
    <property type="match status" value="1"/>
</dbReference>
<keyword evidence="1 5" id="KW-0597">Phosphoprotein</keyword>
<name>A0A1H1WC33_9MICO</name>
<organism evidence="8 9">
    <name type="scientific">Microterricola viridarii</name>
    <dbReference type="NCBI Taxonomy" id="412690"/>
    <lineage>
        <taxon>Bacteria</taxon>
        <taxon>Bacillati</taxon>
        <taxon>Actinomycetota</taxon>
        <taxon>Actinomycetes</taxon>
        <taxon>Micrococcales</taxon>
        <taxon>Microbacteriaceae</taxon>
        <taxon>Microterricola</taxon>
    </lineage>
</organism>
<dbReference type="PANTHER" id="PTHR43214">
    <property type="entry name" value="TWO-COMPONENT RESPONSE REGULATOR"/>
    <property type="match status" value="1"/>
</dbReference>
<dbReference type="STRING" id="412690.SAMN04489834_2493"/>
<dbReference type="InterPro" id="IPR001789">
    <property type="entry name" value="Sig_transdc_resp-reg_receiver"/>
</dbReference>